<dbReference type="EMBL" id="CM047941">
    <property type="protein sequence ID" value="KAI9902432.1"/>
    <property type="molecule type" value="Genomic_DNA"/>
</dbReference>
<accession>A0ACC0V7Q6</accession>
<organism evidence="1 2">
    <name type="scientific">Trichothecium roseum</name>
    <dbReference type="NCBI Taxonomy" id="47278"/>
    <lineage>
        <taxon>Eukaryota</taxon>
        <taxon>Fungi</taxon>
        <taxon>Dikarya</taxon>
        <taxon>Ascomycota</taxon>
        <taxon>Pezizomycotina</taxon>
        <taxon>Sordariomycetes</taxon>
        <taxon>Hypocreomycetidae</taxon>
        <taxon>Hypocreales</taxon>
        <taxon>Hypocreales incertae sedis</taxon>
        <taxon>Trichothecium</taxon>
    </lineage>
</organism>
<evidence type="ECO:0000313" key="1">
    <source>
        <dbReference type="EMBL" id="KAI9902432.1"/>
    </source>
</evidence>
<keyword evidence="2" id="KW-1185">Reference proteome</keyword>
<comment type="caution">
    <text evidence="1">The sequence shown here is derived from an EMBL/GenBank/DDBJ whole genome shotgun (WGS) entry which is preliminary data.</text>
</comment>
<reference evidence="1" key="1">
    <citation type="submission" date="2022-10" db="EMBL/GenBank/DDBJ databases">
        <title>Complete Genome of Trichothecium roseum strain YXFP-22015, a Plant Pathogen Isolated from Citrus.</title>
        <authorList>
            <person name="Wang Y."/>
            <person name="Zhu L."/>
        </authorList>
    </citation>
    <scope>NUCLEOTIDE SEQUENCE</scope>
    <source>
        <strain evidence="1">YXFP-22015</strain>
    </source>
</reference>
<sequence length="259" mass="27123">MLKFKAIVGIIVGFAGAVHAVQESDTTYAFEYHGCAKVDLTCFSDPVDLPDGQLCPDTCRAACQGHKVTALFPDACRCGDDASAFDPLEPDKCDYPCMGDPKLGICGSKCPETGSNVSTIFVTFDVNYPGDGTNEPIDPDNQGNEVTPMAPVPEPVDPISDVKTSTTILEPSDTMTDSGISDTIIASTATTPSSSASETPPRQSSPRASDPSPTTPGESVEHTGDPPIPSEIPASTAIATYETGLHILTGFVLFMMVLL</sequence>
<proteinExistence type="predicted"/>
<name>A0ACC0V7Q6_9HYPO</name>
<protein>
    <submittedName>
        <fullName evidence="1">Uncharacterized protein</fullName>
    </submittedName>
</protein>
<dbReference type="Proteomes" id="UP001163324">
    <property type="component" value="Chromosome 2"/>
</dbReference>
<evidence type="ECO:0000313" key="2">
    <source>
        <dbReference type="Proteomes" id="UP001163324"/>
    </source>
</evidence>
<gene>
    <name evidence="1" type="ORF">N3K66_001784</name>
</gene>